<dbReference type="PANTHER" id="PTHR46480">
    <property type="entry name" value="F20B24.22"/>
    <property type="match status" value="1"/>
</dbReference>
<evidence type="ECO:0000256" key="10">
    <source>
        <dbReference type="ARBA" id="ARBA00023136"/>
    </source>
</evidence>
<feature type="compositionally biased region" description="Low complexity" evidence="13">
    <location>
        <begin position="7"/>
        <end position="20"/>
    </location>
</feature>
<dbReference type="InterPro" id="IPR027359">
    <property type="entry name" value="Volt_channel_dom_sf"/>
</dbReference>
<keyword evidence="3" id="KW-0813">Transport</keyword>
<proteinExistence type="predicted"/>
<dbReference type="InterPro" id="IPR031846">
    <property type="entry name" value="Hvcn1"/>
</dbReference>
<keyword evidence="8" id="KW-0175">Coiled coil</keyword>
<evidence type="ECO:0000256" key="13">
    <source>
        <dbReference type="SAM" id="MobiDB-lite"/>
    </source>
</evidence>
<dbReference type="GO" id="GO:0005886">
    <property type="term" value="C:plasma membrane"/>
    <property type="evidence" value="ECO:0007669"/>
    <property type="project" value="UniProtKB-SubCell"/>
</dbReference>
<comment type="caution">
    <text evidence="16">The sequence shown here is derived from an EMBL/GenBank/DDBJ whole genome shotgun (WGS) entry which is preliminary data.</text>
</comment>
<evidence type="ECO:0000313" key="17">
    <source>
        <dbReference type="Proteomes" id="UP000265703"/>
    </source>
</evidence>
<dbReference type="Pfam" id="PF00520">
    <property type="entry name" value="Ion_trans"/>
    <property type="match status" value="1"/>
</dbReference>
<evidence type="ECO:0000256" key="6">
    <source>
        <dbReference type="ARBA" id="ARBA00022882"/>
    </source>
</evidence>
<evidence type="ECO:0000256" key="3">
    <source>
        <dbReference type="ARBA" id="ARBA00022448"/>
    </source>
</evidence>
<dbReference type="EMBL" id="QKYT01000094">
    <property type="protein sequence ID" value="RIA93914.1"/>
    <property type="molecule type" value="Genomic_DNA"/>
</dbReference>
<evidence type="ECO:0000256" key="11">
    <source>
        <dbReference type="ARBA" id="ARBA00023303"/>
    </source>
</evidence>
<dbReference type="Gene3D" id="1.20.120.350">
    <property type="entry name" value="Voltage-gated potassium channels. Chain C"/>
    <property type="match status" value="1"/>
</dbReference>
<name>A0A397TGA9_9GLOM</name>
<dbReference type="AlphaFoldDB" id="A0A397TGA9"/>
<keyword evidence="11" id="KW-0407">Ion channel</keyword>
<protein>
    <recommendedName>
        <fullName evidence="2">Voltage-gated hydrogen channel 1</fullName>
    </recommendedName>
    <alternativeName>
        <fullName evidence="12">Hydrogen voltage-gated channel 1</fullName>
    </alternativeName>
</protein>
<evidence type="ECO:0000313" key="16">
    <source>
        <dbReference type="EMBL" id="RIA93914.1"/>
    </source>
</evidence>
<keyword evidence="10 14" id="KW-0472">Membrane</keyword>
<dbReference type="SUPFAM" id="SSF81324">
    <property type="entry name" value="Voltage-gated potassium channels"/>
    <property type="match status" value="1"/>
</dbReference>
<evidence type="ECO:0000256" key="7">
    <source>
        <dbReference type="ARBA" id="ARBA00022989"/>
    </source>
</evidence>
<keyword evidence="9" id="KW-0406">Ion transport</keyword>
<organism evidence="16 17">
    <name type="scientific">Glomus cerebriforme</name>
    <dbReference type="NCBI Taxonomy" id="658196"/>
    <lineage>
        <taxon>Eukaryota</taxon>
        <taxon>Fungi</taxon>
        <taxon>Fungi incertae sedis</taxon>
        <taxon>Mucoromycota</taxon>
        <taxon>Glomeromycotina</taxon>
        <taxon>Glomeromycetes</taxon>
        <taxon>Glomerales</taxon>
        <taxon>Glomeraceae</taxon>
        <taxon>Glomus</taxon>
    </lineage>
</organism>
<keyword evidence="4" id="KW-1003">Cell membrane</keyword>
<feature type="transmembrane region" description="Helical" evidence="14">
    <location>
        <begin position="48"/>
        <end position="73"/>
    </location>
</feature>
<dbReference type="PANTHER" id="PTHR46480:SF1">
    <property type="entry name" value="VOLTAGE-GATED HYDROGEN CHANNEL 1"/>
    <property type="match status" value="1"/>
</dbReference>
<feature type="region of interest" description="Disordered" evidence="13">
    <location>
        <begin position="1"/>
        <end position="24"/>
    </location>
</feature>
<keyword evidence="7 14" id="KW-1133">Transmembrane helix</keyword>
<dbReference type="GO" id="GO:0030171">
    <property type="term" value="F:voltage-gated proton channel activity"/>
    <property type="evidence" value="ECO:0007669"/>
    <property type="project" value="InterPro"/>
</dbReference>
<evidence type="ECO:0000256" key="5">
    <source>
        <dbReference type="ARBA" id="ARBA00022692"/>
    </source>
</evidence>
<evidence type="ECO:0000256" key="12">
    <source>
        <dbReference type="ARBA" id="ARBA00031989"/>
    </source>
</evidence>
<reference evidence="16 17" key="1">
    <citation type="submission" date="2018-06" db="EMBL/GenBank/DDBJ databases">
        <title>Comparative genomics reveals the genomic features of Rhizophagus irregularis, R. cerebriforme, R. diaphanum and Gigaspora rosea, and their symbiotic lifestyle signature.</title>
        <authorList>
            <person name="Morin E."/>
            <person name="San Clemente H."/>
            <person name="Chen E.C.H."/>
            <person name="De La Providencia I."/>
            <person name="Hainaut M."/>
            <person name="Kuo A."/>
            <person name="Kohler A."/>
            <person name="Murat C."/>
            <person name="Tang N."/>
            <person name="Roy S."/>
            <person name="Loubradou J."/>
            <person name="Henrissat B."/>
            <person name="Grigoriev I.V."/>
            <person name="Corradi N."/>
            <person name="Roux C."/>
            <person name="Martin F.M."/>
        </authorList>
    </citation>
    <scope>NUCLEOTIDE SEQUENCE [LARGE SCALE GENOMIC DNA]</scope>
    <source>
        <strain evidence="16 17">DAOM 227022</strain>
    </source>
</reference>
<feature type="domain" description="Ion transport" evidence="15">
    <location>
        <begin position="65"/>
        <end position="165"/>
    </location>
</feature>
<feature type="transmembrane region" description="Helical" evidence="14">
    <location>
        <begin position="85"/>
        <end position="108"/>
    </location>
</feature>
<evidence type="ECO:0000256" key="2">
    <source>
        <dbReference type="ARBA" id="ARBA00015897"/>
    </source>
</evidence>
<accession>A0A397TGA9</accession>
<evidence type="ECO:0000256" key="14">
    <source>
        <dbReference type="SAM" id="Phobius"/>
    </source>
</evidence>
<evidence type="ECO:0000256" key="4">
    <source>
        <dbReference type="ARBA" id="ARBA00022475"/>
    </source>
</evidence>
<dbReference type="InterPro" id="IPR005821">
    <property type="entry name" value="Ion_trans_dom"/>
</dbReference>
<keyword evidence="5 14" id="KW-0812">Transmembrane</keyword>
<keyword evidence="17" id="KW-1185">Reference proteome</keyword>
<dbReference type="GO" id="GO:0034702">
    <property type="term" value="C:monoatomic ion channel complex"/>
    <property type="evidence" value="ECO:0007669"/>
    <property type="project" value="UniProtKB-KW"/>
</dbReference>
<gene>
    <name evidence="16" type="ORF">C1645_761306</name>
</gene>
<dbReference type="STRING" id="658196.A0A397TGA9"/>
<evidence type="ECO:0000259" key="15">
    <source>
        <dbReference type="Pfam" id="PF00520"/>
    </source>
</evidence>
<dbReference type="OrthoDB" id="427456at2759"/>
<evidence type="ECO:0000256" key="1">
    <source>
        <dbReference type="ARBA" id="ARBA00004651"/>
    </source>
</evidence>
<dbReference type="Proteomes" id="UP000265703">
    <property type="component" value="Unassembled WGS sequence"/>
</dbReference>
<evidence type="ECO:0000256" key="9">
    <source>
        <dbReference type="ARBA" id="ARBA00023065"/>
    </source>
</evidence>
<keyword evidence="6" id="KW-0851">Voltage-gated channel</keyword>
<evidence type="ECO:0000256" key="8">
    <source>
        <dbReference type="ARBA" id="ARBA00023054"/>
    </source>
</evidence>
<sequence length="241" mass="27966">MNYGTISSSIPANSSRSSDSINRDESSFKMKTNDTRDRLADLFESRKAHWITLGLVTADFISVFAVIIVSFLWPEFEEEEHIVFVILEYIAFIINAIFVVEVVLKLFIFGIRYYTKVQHWPLHCFDAIIVITTFLLDFSLSGKQREVAGLLILFRLWRLIKVLSTVAVGLIEYDEDKSDQLKSQIKLLKEGLDSILTEIDKIAREDDWDEQKKDRIFKIHQEYSSKLEGFEENSNIINIDN</sequence>
<comment type="subcellular location">
    <subcellularLocation>
        <location evidence="1">Cell membrane</location>
        <topology evidence="1">Multi-pass membrane protein</topology>
    </subcellularLocation>
</comment>